<dbReference type="PANTHER" id="PTHR30273">
    <property type="entry name" value="PERIPLASMIC SIGNAL SENSOR AND SIGMA FACTOR ACTIVATOR FECR-RELATED"/>
    <property type="match status" value="1"/>
</dbReference>
<gene>
    <name evidence="4" type="ORF">P0Y53_16645</name>
</gene>
<accession>A0AAJ5WPD0</accession>
<dbReference type="PIRSF" id="PIRSF018266">
    <property type="entry name" value="FecR"/>
    <property type="match status" value="1"/>
</dbReference>
<dbReference type="Gene3D" id="2.60.120.1440">
    <property type="match status" value="1"/>
</dbReference>
<dbReference type="AlphaFoldDB" id="A0AAJ5WPD0"/>
<dbReference type="Pfam" id="PF04773">
    <property type="entry name" value="FecR"/>
    <property type="match status" value="1"/>
</dbReference>
<dbReference type="InterPro" id="IPR032508">
    <property type="entry name" value="FecR_C"/>
</dbReference>
<feature type="domain" description="Protein FecR C-terminal" evidence="3">
    <location>
        <begin position="284"/>
        <end position="347"/>
    </location>
</feature>
<proteinExistence type="predicted"/>
<dbReference type="PANTHER" id="PTHR30273:SF2">
    <property type="entry name" value="PROTEIN FECR"/>
    <property type="match status" value="1"/>
</dbReference>
<name>A0AAJ5WPD0_9BACT</name>
<dbReference type="Pfam" id="PF16344">
    <property type="entry name" value="FecR_C"/>
    <property type="match status" value="1"/>
</dbReference>
<evidence type="ECO:0000256" key="1">
    <source>
        <dbReference type="SAM" id="Phobius"/>
    </source>
</evidence>
<dbReference type="Proteomes" id="UP001220610">
    <property type="component" value="Chromosome"/>
</dbReference>
<evidence type="ECO:0000259" key="2">
    <source>
        <dbReference type="Pfam" id="PF04773"/>
    </source>
</evidence>
<dbReference type="Gene3D" id="3.55.50.30">
    <property type="match status" value="1"/>
</dbReference>
<dbReference type="GO" id="GO:0016989">
    <property type="term" value="F:sigma factor antagonist activity"/>
    <property type="evidence" value="ECO:0007669"/>
    <property type="project" value="TreeGrafter"/>
</dbReference>
<evidence type="ECO:0000259" key="3">
    <source>
        <dbReference type="Pfam" id="PF16344"/>
    </source>
</evidence>
<dbReference type="InterPro" id="IPR012373">
    <property type="entry name" value="Ferrdict_sens_TM"/>
</dbReference>
<keyword evidence="1" id="KW-0812">Transmembrane</keyword>
<dbReference type="InterPro" id="IPR006860">
    <property type="entry name" value="FecR"/>
</dbReference>
<feature type="domain" description="FecR protein" evidence="2">
    <location>
        <begin position="139"/>
        <end position="228"/>
    </location>
</feature>
<keyword evidence="1" id="KW-1133">Transmembrane helix</keyword>
<dbReference type="EMBL" id="CP119311">
    <property type="protein sequence ID" value="WEK34118.1"/>
    <property type="molecule type" value="Genomic_DNA"/>
</dbReference>
<evidence type="ECO:0000313" key="4">
    <source>
        <dbReference type="EMBL" id="WEK34118.1"/>
    </source>
</evidence>
<evidence type="ECO:0000313" key="5">
    <source>
        <dbReference type="Proteomes" id="UP001220610"/>
    </source>
</evidence>
<feature type="transmembrane region" description="Helical" evidence="1">
    <location>
        <begin position="89"/>
        <end position="108"/>
    </location>
</feature>
<reference evidence="4" key="1">
    <citation type="submission" date="2023-03" db="EMBL/GenBank/DDBJ databases">
        <title>Andean soil-derived lignocellulolytic bacterial consortium as a source of novel taxa and putative plastic-active enzymes.</title>
        <authorList>
            <person name="Diaz-Garcia L."/>
            <person name="Chuvochina M."/>
            <person name="Feuerriegel G."/>
            <person name="Bunk B."/>
            <person name="Sproer C."/>
            <person name="Streit W.R."/>
            <person name="Rodriguez L.M."/>
            <person name="Overmann J."/>
            <person name="Jimenez D.J."/>
        </authorList>
    </citation>
    <scope>NUCLEOTIDE SEQUENCE</scope>
    <source>
        <strain evidence="4">MAG 7</strain>
    </source>
</reference>
<organism evidence="4 5">
    <name type="scientific">Candidatus Pseudobacter hemicellulosilyticus</name>
    <dbReference type="NCBI Taxonomy" id="3121375"/>
    <lineage>
        <taxon>Bacteria</taxon>
        <taxon>Pseudomonadati</taxon>
        <taxon>Bacteroidota</taxon>
        <taxon>Chitinophagia</taxon>
        <taxon>Chitinophagales</taxon>
        <taxon>Chitinophagaceae</taxon>
        <taxon>Pseudobacter</taxon>
    </lineage>
</organism>
<protein>
    <submittedName>
        <fullName evidence="4">FecR family protein</fullName>
    </submittedName>
</protein>
<sequence>MNSSSQDILRLLRNQCTPEEASAILDQLENDPSVFEQFTEAEWKAFQLDVRLHPVITNRMLSTIRQQLQPAITPAVAEAPVRRFRWSRMAVAAAVTIAVAGTALFFLLDKTGQDPVLAVQSETIAQPVAASLMTAVNNSNKVRPITLPDGSRVELAPNSELRYSPRLDTARRDVFLKGKALFTVAPNTRQPFTVFAGPVATTALGTVFRVTDQAADQHILVQLLSGKVVVRDTSSKTSSAPVFLLPGEALDCHYAKAIQLVKQPARKAAVVAAAPAVSQQGPILSFTETALPQVFDQLVKRYGVRISYPVNKLAHISFSGQFDSRTTTVGEMLTAIAALNDLTLEHREDAWFINLP</sequence>
<keyword evidence="1" id="KW-0472">Membrane</keyword>